<accession>A0ACB7UF46</accession>
<sequence>MNIITWNVRELGRPAKRFLVRDFLNLHFADVCCLQESKLDNISPTLWREIGGSKLDQFAFVPARGSVGGIIMGWNSGSLYGSLVKIGTFSLTVDFLSRSDNRIWSCTTVYGPNARALKEVF</sequence>
<dbReference type="EMBL" id="CM037026">
    <property type="protein sequence ID" value="KAH7658951.1"/>
    <property type="molecule type" value="Genomic_DNA"/>
</dbReference>
<evidence type="ECO:0000313" key="2">
    <source>
        <dbReference type="Proteomes" id="UP000827976"/>
    </source>
</evidence>
<gene>
    <name evidence="1" type="ORF">IHE45_16G001000</name>
</gene>
<keyword evidence="2" id="KW-1185">Reference proteome</keyword>
<proteinExistence type="predicted"/>
<protein>
    <submittedName>
        <fullName evidence="1">DNase I-like protein</fullName>
    </submittedName>
</protein>
<reference evidence="2" key="1">
    <citation type="journal article" date="2022" name="Nat. Commun.">
        <title>Chromosome evolution and the genetic basis of agronomically important traits in greater yam.</title>
        <authorList>
            <person name="Bredeson J.V."/>
            <person name="Lyons J.B."/>
            <person name="Oniyinde I.O."/>
            <person name="Okereke N.R."/>
            <person name="Kolade O."/>
            <person name="Nnabue I."/>
            <person name="Nwadili C.O."/>
            <person name="Hribova E."/>
            <person name="Parker M."/>
            <person name="Nwogha J."/>
            <person name="Shu S."/>
            <person name="Carlson J."/>
            <person name="Kariba R."/>
            <person name="Muthemba S."/>
            <person name="Knop K."/>
            <person name="Barton G.J."/>
            <person name="Sherwood A.V."/>
            <person name="Lopez-Montes A."/>
            <person name="Asiedu R."/>
            <person name="Jamnadass R."/>
            <person name="Muchugi A."/>
            <person name="Goodstein D."/>
            <person name="Egesi C.N."/>
            <person name="Featherston J."/>
            <person name="Asfaw A."/>
            <person name="Simpson G.G."/>
            <person name="Dolezel J."/>
            <person name="Hendre P.S."/>
            <person name="Van Deynze A."/>
            <person name="Kumar P.L."/>
            <person name="Obidiegwu J.E."/>
            <person name="Bhattacharjee R."/>
            <person name="Rokhsar D.S."/>
        </authorList>
    </citation>
    <scope>NUCLEOTIDE SEQUENCE [LARGE SCALE GENOMIC DNA]</scope>
    <source>
        <strain evidence="2">cv. TDa95/00328</strain>
    </source>
</reference>
<evidence type="ECO:0000313" key="1">
    <source>
        <dbReference type="EMBL" id="KAH7658951.1"/>
    </source>
</evidence>
<organism evidence="1 2">
    <name type="scientific">Dioscorea alata</name>
    <name type="common">Purple yam</name>
    <dbReference type="NCBI Taxonomy" id="55571"/>
    <lineage>
        <taxon>Eukaryota</taxon>
        <taxon>Viridiplantae</taxon>
        <taxon>Streptophyta</taxon>
        <taxon>Embryophyta</taxon>
        <taxon>Tracheophyta</taxon>
        <taxon>Spermatophyta</taxon>
        <taxon>Magnoliopsida</taxon>
        <taxon>Liliopsida</taxon>
        <taxon>Dioscoreales</taxon>
        <taxon>Dioscoreaceae</taxon>
        <taxon>Dioscorea</taxon>
    </lineage>
</organism>
<dbReference type="Proteomes" id="UP000827976">
    <property type="component" value="Chromosome 16"/>
</dbReference>
<name>A0ACB7UF46_DIOAL</name>
<comment type="caution">
    <text evidence="1">The sequence shown here is derived from an EMBL/GenBank/DDBJ whole genome shotgun (WGS) entry which is preliminary data.</text>
</comment>